<sequence>MSNFCIQDNLPSFWTSSANAIPVTAEVICELSPVQRSPPHDAKVRVEERLLRCGAVYQERLTEAQHRKSISEAAAVEALMQPPSPTHRRCLFVPTPSFHESAEVARRHRAERRFALLAERATPHTRRPSILPASREMATAQRKRNDWLQLSVGDLLVERHRSVERHLEAKRQEEMARFSFKPAITARACAIRSSRTVVQRLFNGAKDAATDKIALGDITNLSTMGNPEPKKSPSATYHRLYEDAMTRRAHEQTREKLAQVRSGNEFCPRIDTVSGLIASHRGDTTQDRLLRPKRVSDAVCHLSPEETFVPRTNKSSRPQRTSLFARAEMWQRRRNQRLHHASMERDEAEMRECTFHPGTRSGLRTWSQSRLHKASGGSTSQLVSILTSAEEFLSHIDAETLTPPTGRGSSAPRLSGFSELPSAIPADILTVLEEVESTSEALRVPPKENLDLDLSRRFIP</sequence>
<organism evidence="1 2">
    <name type="scientific">Porcisia hertigi</name>
    <dbReference type="NCBI Taxonomy" id="2761500"/>
    <lineage>
        <taxon>Eukaryota</taxon>
        <taxon>Discoba</taxon>
        <taxon>Euglenozoa</taxon>
        <taxon>Kinetoplastea</taxon>
        <taxon>Metakinetoplastina</taxon>
        <taxon>Trypanosomatida</taxon>
        <taxon>Trypanosomatidae</taxon>
        <taxon>Leishmaniinae</taxon>
        <taxon>Porcisia</taxon>
    </lineage>
</organism>
<evidence type="ECO:0000313" key="2">
    <source>
        <dbReference type="Proteomes" id="UP000674318"/>
    </source>
</evidence>
<protein>
    <submittedName>
        <fullName evidence="1">Uncharacterized protein</fullName>
    </submittedName>
</protein>
<keyword evidence="2" id="KW-1185">Reference proteome</keyword>
<gene>
    <name evidence="1" type="ORF">JKF63_06197</name>
</gene>
<reference evidence="1 2" key="1">
    <citation type="submission" date="2021-02" db="EMBL/GenBank/DDBJ databases">
        <title>Porcisia hertigi Genome sequencing and assembly.</title>
        <authorList>
            <person name="Almutairi H."/>
            <person name="Gatherer D."/>
        </authorList>
    </citation>
    <scope>NUCLEOTIDE SEQUENCE [LARGE SCALE GENOMIC DNA]</scope>
    <source>
        <strain evidence="1 2">C119</strain>
    </source>
</reference>
<dbReference type="AlphaFoldDB" id="A0A836INE8"/>
<dbReference type="EMBL" id="JAFJZO010000013">
    <property type="protein sequence ID" value="KAG5509492.1"/>
    <property type="molecule type" value="Genomic_DNA"/>
</dbReference>
<evidence type="ECO:0000313" key="1">
    <source>
        <dbReference type="EMBL" id="KAG5509492.1"/>
    </source>
</evidence>
<comment type="caution">
    <text evidence="1">The sequence shown here is derived from an EMBL/GenBank/DDBJ whole genome shotgun (WGS) entry which is preliminary data.</text>
</comment>
<name>A0A836INE8_9TRYP</name>
<dbReference type="OrthoDB" id="272969at2759"/>
<dbReference type="RefSeq" id="XP_067758644.1">
    <property type="nucleotide sequence ID" value="XM_067902147.1"/>
</dbReference>
<accession>A0A836INE8</accession>
<proteinExistence type="predicted"/>
<dbReference type="Proteomes" id="UP000674318">
    <property type="component" value="Chromosome 13"/>
</dbReference>
<dbReference type="KEGG" id="phet:94292224"/>
<dbReference type="GeneID" id="94292224"/>